<protein>
    <submittedName>
        <fullName evidence="2">Uncharacterized protein</fullName>
    </submittedName>
</protein>
<sequence>MPFWNWWNETSCSRVAEYIRTGTATSPKLITPVQIGRAIPDHLRKHQQALPRASHATRSVADEQPSCTDVSDVRTIDS</sequence>
<name>A0ABQ4BUA0_9ACTN</name>
<dbReference type="Proteomes" id="UP000624325">
    <property type="component" value="Unassembled WGS sequence"/>
</dbReference>
<reference evidence="2 3" key="1">
    <citation type="submission" date="2021-01" db="EMBL/GenBank/DDBJ databases">
        <title>Whole genome shotgun sequence of Asanoa iriomotensis NBRC 100142.</title>
        <authorList>
            <person name="Komaki H."/>
            <person name="Tamura T."/>
        </authorList>
    </citation>
    <scope>NUCLEOTIDE SEQUENCE [LARGE SCALE GENOMIC DNA]</scope>
    <source>
        <strain evidence="2 3">NBRC 100142</strain>
    </source>
</reference>
<evidence type="ECO:0000313" key="2">
    <source>
        <dbReference type="EMBL" id="GIF54108.1"/>
    </source>
</evidence>
<dbReference type="EMBL" id="BONC01000001">
    <property type="protein sequence ID" value="GIF54108.1"/>
    <property type="molecule type" value="Genomic_DNA"/>
</dbReference>
<proteinExistence type="predicted"/>
<evidence type="ECO:0000256" key="1">
    <source>
        <dbReference type="SAM" id="MobiDB-lite"/>
    </source>
</evidence>
<evidence type="ECO:0000313" key="3">
    <source>
        <dbReference type="Proteomes" id="UP000624325"/>
    </source>
</evidence>
<organism evidence="2 3">
    <name type="scientific">Asanoa iriomotensis</name>
    <dbReference type="NCBI Taxonomy" id="234613"/>
    <lineage>
        <taxon>Bacteria</taxon>
        <taxon>Bacillati</taxon>
        <taxon>Actinomycetota</taxon>
        <taxon>Actinomycetes</taxon>
        <taxon>Micromonosporales</taxon>
        <taxon>Micromonosporaceae</taxon>
        <taxon>Asanoa</taxon>
    </lineage>
</organism>
<gene>
    <name evidence="2" type="ORF">Air01nite_02030</name>
</gene>
<feature type="region of interest" description="Disordered" evidence="1">
    <location>
        <begin position="46"/>
        <end position="78"/>
    </location>
</feature>
<keyword evidence="3" id="KW-1185">Reference proteome</keyword>
<accession>A0ABQ4BUA0</accession>
<comment type="caution">
    <text evidence="2">The sequence shown here is derived from an EMBL/GenBank/DDBJ whole genome shotgun (WGS) entry which is preliminary data.</text>
</comment>